<dbReference type="InterPro" id="IPR018745">
    <property type="entry name" value="MpsC"/>
</dbReference>
<comment type="caution">
    <text evidence="2">The sequence shown here is derived from an EMBL/GenBank/DDBJ whole genome shotgun (WGS) entry which is preliminary data.</text>
</comment>
<feature type="domain" description="Na+-translocating membrane potential-generating system MpsC" evidence="1">
    <location>
        <begin position="7"/>
        <end position="115"/>
    </location>
</feature>
<dbReference type="RefSeq" id="WP_073071288.1">
    <property type="nucleotide sequence ID" value="NZ_MPPI01000011.1"/>
</dbReference>
<proteinExistence type="predicted"/>
<organism evidence="2 3">
    <name type="scientific">Phormidesmis priestleyi ULC007</name>
    <dbReference type="NCBI Taxonomy" id="1920490"/>
    <lineage>
        <taxon>Bacteria</taxon>
        <taxon>Bacillati</taxon>
        <taxon>Cyanobacteriota</taxon>
        <taxon>Cyanophyceae</taxon>
        <taxon>Leptolyngbyales</taxon>
        <taxon>Leptolyngbyaceae</taxon>
        <taxon>Phormidesmis</taxon>
    </lineage>
</organism>
<dbReference type="OrthoDB" id="512464at2"/>
<sequence length="139" mass="15515">MNSETQTRGQLERTLSQRIQALYRTQLGQQPSRVQCQIFDGKVVIVLEDSITKTEQVLVASGQEDLAEQVRDDLDKAFNPQLTELIREVIGIEVVDVLTDATLKTGRMGTIAVLADTPQFREPQATRKLRSDASAEDTE</sequence>
<gene>
    <name evidence="2" type="ORF">C7B65_11775</name>
</gene>
<evidence type="ECO:0000313" key="2">
    <source>
        <dbReference type="EMBL" id="PSB19246.1"/>
    </source>
</evidence>
<dbReference type="AlphaFoldDB" id="A0A2T1DFJ9"/>
<protein>
    <submittedName>
        <fullName evidence="2">DUF2294 domain-containing protein</fullName>
    </submittedName>
</protein>
<dbReference type="Proteomes" id="UP000238634">
    <property type="component" value="Unassembled WGS sequence"/>
</dbReference>
<keyword evidence="3" id="KW-1185">Reference proteome</keyword>
<evidence type="ECO:0000313" key="3">
    <source>
        <dbReference type="Proteomes" id="UP000238634"/>
    </source>
</evidence>
<name>A0A2T1DFJ9_9CYAN</name>
<reference evidence="2 3" key="1">
    <citation type="submission" date="2018-02" db="EMBL/GenBank/DDBJ databases">
        <authorList>
            <person name="Cohen D.B."/>
            <person name="Kent A.D."/>
        </authorList>
    </citation>
    <scope>NUCLEOTIDE SEQUENCE [LARGE SCALE GENOMIC DNA]</scope>
    <source>
        <strain evidence="2 3">ULC007</strain>
    </source>
</reference>
<dbReference type="STRING" id="1920490.GCA_001895925_04458"/>
<dbReference type="EMBL" id="PVWG01000011">
    <property type="protein sequence ID" value="PSB19246.1"/>
    <property type="molecule type" value="Genomic_DNA"/>
</dbReference>
<evidence type="ECO:0000259" key="1">
    <source>
        <dbReference type="Pfam" id="PF10057"/>
    </source>
</evidence>
<reference evidence="2 3" key="2">
    <citation type="submission" date="2018-03" db="EMBL/GenBank/DDBJ databases">
        <title>The ancient ancestry and fast evolution of plastids.</title>
        <authorList>
            <person name="Moore K.R."/>
            <person name="Magnabosco C."/>
            <person name="Momper L."/>
            <person name="Gold D.A."/>
            <person name="Bosak T."/>
            <person name="Fournier G.P."/>
        </authorList>
    </citation>
    <scope>NUCLEOTIDE SEQUENCE [LARGE SCALE GENOMIC DNA]</scope>
    <source>
        <strain evidence="2 3">ULC007</strain>
    </source>
</reference>
<accession>A0A2T1DFJ9</accession>
<dbReference type="Pfam" id="PF10057">
    <property type="entry name" value="MpsC"/>
    <property type="match status" value="1"/>
</dbReference>